<dbReference type="InterPro" id="IPR006683">
    <property type="entry name" value="Thioestr_dom"/>
</dbReference>
<dbReference type="NCBIfam" id="TIGR00369">
    <property type="entry name" value="unchar_dom_1"/>
    <property type="match status" value="1"/>
</dbReference>
<dbReference type="OrthoDB" id="328435at2"/>
<evidence type="ECO:0000256" key="1">
    <source>
        <dbReference type="ARBA" id="ARBA00022801"/>
    </source>
</evidence>
<proteinExistence type="predicted"/>
<dbReference type="PANTHER" id="PTHR43240">
    <property type="entry name" value="1,4-DIHYDROXY-2-NAPHTHOYL-COA THIOESTERASE 1"/>
    <property type="match status" value="1"/>
</dbReference>
<dbReference type="CDD" id="cd03443">
    <property type="entry name" value="PaaI_thioesterase"/>
    <property type="match status" value="1"/>
</dbReference>
<accession>A0A1I3S881</accession>
<organism evidence="3 4">
    <name type="scientific">Thermoflavimicrobium dichotomicum</name>
    <dbReference type="NCBI Taxonomy" id="46223"/>
    <lineage>
        <taxon>Bacteria</taxon>
        <taxon>Bacillati</taxon>
        <taxon>Bacillota</taxon>
        <taxon>Bacilli</taxon>
        <taxon>Bacillales</taxon>
        <taxon>Thermoactinomycetaceae</taxon>
        <taxon>Thermoflavimicrobium</taxon>
    </lineage>
</organism>
<dbReference type="Proteomes" id="UP000199545">
    <property type="component" value="Unassembled WGS sequence"/>
</dbReference>
<dbReference type="InterPro" id="IPR003736">
    <property type="entry name" value="PAAI_dom"/>
</dbReference>
<sequence length="159" mass="17741">MDNEFFKEVLESGSVTDRLLLDLVQRAILKMREKRSTHLYEMIGFQGRWTGKRSYRFETDVTPFLHNLNGVVHGGIVAYIADTAMGSLVHRLLPPDKMSVTSEIKINYISAVREGKLITLADVLHLGKRTAVAECKLYTGAGDLVAASSASFVILDQKR</sequence>
<dbReference type="InterPro" id="IPR029069">
    <property type="entry name" value="HotDog_dom_sf"/>
</dbReference>
<feature type="domain" description="Thioesterase" evidence="2">
    <location>
        <begin position="69"/>
        <end position="145"/>
    </location>
</feature>
<evidence type="ECO:0000259" key="2">
    <source>
        <dbReference type="Pfam" id="PF03061"/>
    </source>
</evidence>
<dbReference type="RefSeq" id="WP_093230663.1">
    <property type="nucleotide sequence ID" value="NZ_FORR01000012.1"/>
</dbReference>
<evidence type="ECO:0000313" key="3">
    <source>
        <dbReference type="EMBL" id="SFJ54610.1"/>
    </source>
</evidence>
<dbReference type="PANTHER" id="PTHR43240:SF1">
    <property type="entry name" value="BLR5584 PROTEIN"/>
    <property type="match status" value="1"/>
</dbReference>
<dbReference type="STRING" id="46223.SAMN05421852_11251"/>
<dbReference type="SUPFAM" id="SSF54637">
    <property type="entry name" value="Thioesterase/thiol ester dehydrase-isomerase"/>
    <property type="match status" value="1"/>
</dbReference>
<dbReference type="GO" id="GO:0005829">
    <property type="term" value="C:cytosol"/>
    <property type="evidence" value="ECO:0007669"/>
    <property type="project" value="TreeGrafter"/>
</dbReference>
<gene>
    <name evidence="3" type="ORF">SAMN05421852_11251</name>
</gene>
<evidence type="ECO:0000313" key="4">
    <source>
        <dbReference type="Proteomes" id="UP000199545"/>
    </source>
</evidence>
<keyword evidence="4" id="KW-1185">Reference proteome</keyword>
<dbReference type="EMBL" id="FORR01000012">
    <property type="protein sequence ID" value="SFJ54610.1"/>
    <property type="molecule type" value="Genomic_DNA"/>
</dbReference>
<protein>
    <submittedName>
        <fullName evidence="3">Uncharacterized domain 1-containing protein</fullName>
    </submittedName>
</protein>
<dbReference type="AlphaFoldDB" id="A0A1I3S881"/>
<name>A0A1I3S881_9BACL</name>
<reference evidence="3 4" key="1">
    <citation type="submission" date="2016-10" db="EMBL/GenBank/DDBJ databases">
        <authorList>
            <person name="de Groot N.N."/>
        </authorList>
    </citation>
    <scope>NUCLEOTIDE SEQUENCE [LARGE SCALE GENOMIC DNA]</scope>
    <source>
        <strain evidence="3 4">DSM 44778</strain>
    </source>
</reference>
<dbReference type="Pfam" id="PF03061">
    <property type="entry name" value="4HBT"/>
    <property type="match status" value="1"/>
</dbReference>
<keyword evidence="1" id="KW-0378">Hydrolase</keyword>
<dbReference type="Gene3D" id="3.10.129.10">
    <property type="entry name" value="Hotdog Thioesterase"/>
    <property type="match status" value="1"/>
</dbReference>
<dbReference type="GO" id="GO:0061522">
    <property type="term" value="F:1,4-dihydroxy-2-naphthoyl-CoA thioesterase activity"/>
    <property type="evidence" value="ECO:0007669"/>
    <property type="project" value="TreeGrafter"/>
</dbReference>